<comment type="caution">
    <text evidence="3">The sequence shown here is derived from an EMBL/GenBank/DDBJ whole genome shotgun (WGS) entry which is preliminary data.</text>
</comment>
<dbReference type="InterPro" id="IPR036388">
    <property type="entry name" value="WH-like_DNA-bd_sf"/>
</dbReference>
<proteinExistence type="predicted"/>
<dbReference type="Pfam" id="PF12840">
    <property type="entry name" value="HTH_20"/>
    <property type="match status" value="1"/>
</dbReference>
<gene>
    <name evidence="3" type="ORF">ACFOU2_05035</name>
</gene>
<evidence type="ECO:0000313" key="3">
    <source>
        <dbReference type="EMBL" id="MFC3882904.1"/>
    </source>
</evidence>
<evidence type="ECO:0000256" key="1">
    <source>
        <dbReference type="ARBA" id="ARBA00023125"/>
    </source>
</evidence>
<protein>
    <submittedName>
        <fullName evidence="3">Helix-turn-helix transcriptional regulator</fullName>
    </submittedName>
</protein>
<keyword evidence="1" id="KW-0238">DNA-binding</keyword>
<dbReference type="Gene3D" id="1.10.10.10">
    <property type="entry name" value="Winged helix-like DNA-binding domain superfamily/Winged helix DNA-binding domain"/>
    <property type="match status" value="1"/>
</dbReference>
<accession>A0ABV8AZ19</accession>
<organism evidence="3 4">
    <name type="scientific">Bacillus songklensis</name>
    <dbReference type="NCBI Taxonomy" id="1069116"/>
    <lineage>
        <taxon>Bacteria</taxon>
        <taxon>Bacillati</taxon>
        <taxon>Bacillota</taxon>
        <taxon>Bacilli</taxon>
        <taxon>Bacillales</taxon>
        <taxon>Bacillaceae</taxon>
        <taxon>Bacillus</taxon>
    </lineage>
</organism>
<evidence type="ECO:0000259" key="2">
    <source>
        <dbReference type="SMART" id="SM00418"/>
    </source>
</evidence>
<dbReference type="SMART" id="SM00418">
    <property type="entry name" value="HTH_ARSR"/>
    <property type="match status" value="1"/>
</dbReference>
<dbReference type="CDD" id="cd00090">
    <property type="entry name" value="HTH_ARSR"/>
    <property type="match status" value="1"/>
</dbReference>
<name>A0ABV8AZ19_9BACI</name>
<dbReference type="InterPro" id="IPR001845">
    <property type="entry name" value="HTH_ArsR_DNA-bd_dom"/>
</dbReference>
<evidence type="ECO:0000313" key="4">
    <source>
        <dbReference type="Proteomes" id="UP001595752"/>
    </source>
</evidence>
<sequence length="233" mass="26730">MEETLKVTSILSDPTRFHIYEYISNQRKDVTVQEIADLFHIHPNVARLHLSKLEEINLIISETKKTGKGGRPSRFYRLSDDVIQLSFPYRDYQLLSNIAVHAIGMLDEQGQKLFNDSAYEYGITYLKKHYSHLYTDINSLSDEEKLNIIKDASASTGLFPMISIKEDGKTVIFEIRNCPFKESAFIHHEAVCNMHNAFLKGMFSVLFPSLLFEVHDNMALGCETCTYYVSVTT</sequence>
<keyword evidence="4" id="KW-1185">Reference proteome</keyword>
<dbReference type="Proteomes" id="UP001595752">
    <property type="component" value="Unassembled WGS sequence"/>
</dbReference>
<dbReference type="EMBL" id="JBHRZT010000020">
    <property type="protein sequence ID" value="MFC3882904.1"/>
    <property type="molecule type" value="Genomic_DNA"/>
</dbReference>
<dbReference type="InterPro" id="IPR036390">
    <property type="entry name" value="WH_DNA-bd_sf"/>
</dbReference>
<reference evidence="4" key="1">
    <citation type="journal article" date="2019" name="Int. J. Syst. Evol. Microbiol.">
        <title>The Global Catalogue of Microorganisms (GCM) 10K type strain sequencing project: providing services to taxonomists for standard genome sequencing and annotation.</title>
        <authorList>
            <consortium name="The Broad Institute Genomics Platform"/>
            <consortium name="The Broad Institute Genome Sequencing Center for Infectious Disease"/>
            <person name="Wu L."/>
            <person name="Ma J."/>
        </authorList>
    </citation>
    <scope>NUCLEOTIDE SEQUENCE [LARGE SCALE GENOMIC DNA]</scope>
    <source>
        <strain evidence="4">CCUG 61889</strain>
    </source>
</reference>
<feature type="domain" description="HTH arsR-type" evidence="2">
    <location>
        <begin position="6"/>
        <end position="92"/>
    </location>
</feature>
<dbReference type="SUPFAM" id="SSF46785">
    <property type="entry name" value="Winged helix' DNA-binding domain"/>
    <property type="match status" value="1"/>
</dbReference>
<dbReference type="RefSeq" id="WP_377912792.1">
    <property type="nucleotide sequence ID" value="NZ_JBHRZT010000020.1"/>
</dbReference>
<dbReference type="InterPro" id="IPR011991">
    <property type="entry name" value="ArsR-like_HTH"/>
</dbReference>